<feature type="domain" description="Alpha-carbonic anhydrase" evidence="12">
    <location>
        <begin position="30"/>
        <end position="267"/>
    </location>
</feature>
<dbReference type="InterPro" id="IPR018338">
    <property type="entry name" value="Carbonic_anhydrase_a-class_CS"/>
</dbReference>
<feature type="region of interest" description="Disordered" evidence="11">
    <location>
        <begin position="22"/>
        <end position="43"/>
    </location>
</feature>
<reference evidence="13 14" key="1">
    <citation type="submission" date="2020-01" db="EMBL/GenBank/DDBJ databases">
        <title>Leptobacterium flavescens.</title>
        <authorList>
            <person name="Wang G."/>
        </authorList>
    </citation>
    <scope>NUCLEOTIDE SEQUENCE [LARGE SCALE GENOMIC DNA]</scope>
    <source>
        <strain evidence="13 14">KCTC 22160</strain>
    </source>
</reference>
<comment type="cofactor">
    <cofactor evidence="1 10">
        <name>Zn(2+)</name>
        <dbReference type="ChEBI" id="CHEBI:29105"/>
    </cofactor>
</comment>
<comment type="catalytic activity">
    <reaction evidence="9 10">
        <text>hydrogencarbonate + H(+) = CO2 + H2O</text>
        <dbReference type="Rhea" id="RHEA:10748"/>
        <dbReference type="ChEBI" id="CHEBI:15377"/>
        <dbReference type="ChEBI" id="CHEBI:15378"/>
        <dbReference type="ChEBI" id="CHEBI:16526"/>
        <dbReference type="ChEBI" id="CHEBI:17544"/>
        <dbReference type="EC" id="4.2.1.1"/>
    </reaction>
</comment>
<evidence type="ECO:0000313" key="14">
    <source>
        <dbReference type="Proteomes" id="UP000468581"/>
    </source>
</evidence>
<dbReference type="PANTHER" id="PTHR18952">
    <property type="entry name" value="CARBONIC ANHYDRASE"/>
    <property type="match status" value="1"/>
</dbReference>
<dbReference type="RefSeq" id="WP_163606210.1">
    <property type="nucleotide sequence ID" value="NZ_JAABOO010000001.1"/>
</dbReference>
<dbReference type="PROSITE" id="PS51144">
    <property type="entry name" value="ALPHA_CA_2"/>
    <property type="match status" value="1"/>
</dbReference>
<dbReference type="Pfam" id="PF00194">
    <property type="entry name" value="Carb_anhydrase"/>
    <property type="match status" value="1"/>
</dbReference>
<organism evidence="13 14">
    <name type="scientific">Leptobacterium flavescens</name>
    <dbReference type="NCBI Taxonomy" id="472055"/>
    <lineage>
        <taxon>Bacteria</taxon>
        <taxon>Pseudomonadati</taxon>
        <taxon>Bacteroidota</taxon>
        <taxon>Flavobacteriia</taxon>
        <taxon>Flavobacteriales</taxon>
        <taxon>Flavobacteriaceae</taxon>
        <taxon>Leptobacterium</taxon>
    </lineage>
</organism>
<evidence type="ECO:0000256" key="4">
    <source>
        <dbReference type="ARBA" id="ARBA00012925"/>
    </source>
</evidence>
<dbReference type="PANTHER" id="PTHR18952:SF265">
    <property type="entry name" value="CARBONIC ANHYDRASE"/>
    <property type="match status" value="1"/>
</dbReference>
<dbReference type="EMBL" id="JAABOO010000001">
    <property type="protein sequence ID" value="NER13214.1"/>
    <property type="molecule type" value="Genomic_DNA"/>
</dbReference>
<dbReference type="AlphaFoldDB" id="A0A6P0UJ14"/>
<accession>A0A6P0UJ14</accession>
<comment type="caution">
    <text evidence="13">The sequence shown here is derived from an EMBL/GenBank/DDBJ whole genome shotgun (WGS) entry which is preliminary data.</text>
</comment>
<evidence type="ECO:0000256" key="10">
    <source>
        <dbReference type="RuleBase" id="RU367011"/>
    </source>
</evidence>
<evidence type="ECO:0000256" key="3">
    <source>
        <dbReference type="ARBA" id="ARBA00010718"/>
    </source>
</evidence>
<dbReference type="GO" id="GO:0008270">
    <property type="term" value="F:zinc ion binding"/>
    <property type="evidence" value="ECO:0007669"/>
    <property type="project" value="UniProtKB-UniRule"/>
</dbReference>
<dbReference type="PROSITE" id="PS00162">
    <property type="entry name" value="ALPHA_CA_1"/>
    <property type="match status" value="1"/>
</dbReference>
<evidence type="ECO:0000256" key="5">
    <source>
        <dbReference type="ARBA" id="ARBA00014628"/>
    </source>
</evidence>
<evidence type="ECO:0000259" key="12">
    <source>
        <dbReference type="PROSITE" id="PS51144"/>
    </source>
</evidence>
<gene>
    <name evidence="13" type="ORF">GWK08_07170</name>
</gene>
<keyword evidence="14" id="KW-1185">Reference proteome</keyword>
<dbReference type="PROSITE" id="PS51257">
    <property type="entry name" value="PROKAR_LIPOPROTEIN"/>
    <property type="match status" value="1"/>
</dbReference>
<comment type="similarity">
    <text evidence="3 10">Belongs to the alpha-carbonic anhydrase family.</text>
</comment>
<dbReference type="SUPFAM" id="SSF51069">
    <property type="entry name" value="Carbonic anhydrase"/>
    <property type="match status" value="1"/>
</dbReference>
<evidence type="ECO:0000256" key="2">
    <source>
        <dbReference type="ARBA" id="ARBA00002904"/>
    </source>
</evidence>
<evidence type="ECO:0000256" key="1">
    <source>
        <dbReference type="ARBA" id="ARBA00001947"/>
    </source>
</evidence>
<dbReference type="InterPro" id="IPR001148">
    <property type="entry name" value="CA_dom"/>
</dbReference>
<sequence length="267" mass="30530">MKKLIAILFMTVFLFGCNPKKEEHKETEKEKTEHQSTEKEPAAILEEGSYVHPDGTICHAQSPINILSFNADSQGMHNITFNFKDEINAVENLGHTVQLDFKEGSTITVDGETFNFRQLHFHTPSEHLIDGVTYPMEMHMVNTLQDQKEGETPQFLVIGALFKMGKESKFISEFINSIPEEEHEKTEVIPGQILVGDLFSERPEDVLDSYYHYMGSLTTPPYTESVRWYVSKHIFEASPQQIKRILEIEGANARHVQSLNDRTLESN</sequence>
<keyword evidence="8 10" id="KW-0456">Lyase</keyword>
<name>A0A6P0UJ14_9FLAO</name>
<keyword evidence="7 10" id="KW-0862">Zinc</keyword>
<evidence type="ECO:0000256" key="9">
    <source>
        <dbReference type="ARBA" id="ARBA00048348"/>
    </source>
</evidence>
<evidence type="ECO:0000256" key="8">
    <source>
        <dbReference type="ARBA" id="ARBA00023239"/>
    </source>
</evidence>
<dbReference type="SMART" id="SM01057">
    <property type="entry name" value="Carb_anhydrase"/>
    <property type="match status" value="1"/>
</dbReference>
<evidence type="ECO:0000256" key="7">
    <source>
        <dbReference type="ARBA" id="ARBA00022833"/>
    </source>
</evidence>
<proteinExistence type="inferred from homology"/>
<dbReference type="GO" id="GO:0004089">
    <property type="term" value="F:carbonate dehydratase activity"/>
    <property type="evidence" value="ECO:0007669"/>
    <property type="project" value="UniProtKB-UniRule"/>
</dbReference>
<evidence type="ECO:0000256" key="11">
    <source>
        <dbReference type="SAM" id="MobiDB-lite"/>
    </source>
</evidence>
<dbReference type="InterPro" id="IPR041891">
    <property type="entry name" value="Alpha_CA_prokaryot-like"/>
</dbReference>
<dbReference type="EC" id="4.2.1.1" evidence="4 10"/>
<protein>
    <recommendedName>
        <fullName evidence="5 10">Carbonic anhydrase</fullName>
        <ecNumber evidence="4 10">4.2.1.1</ecNumber>
    </recommendedName>
</protein>
<keyword evidence="6 10" id="KW-0479">Metal-binding</keyword>
<evidence type="ECO:0000313" key="13">
    <source>
        <dbReference type="EMBL" id="NER13214.1"/>
    </source>
</evidence>
<dbReference type="InterPro" id="IPR023561">
    <property type="entry name" value="Carbonic_anhydrase_a-class"/>
</dbReference>
<comment type="function">
    <text evidence="2 10">Reversible hydration of carbon dioxide.</text>
</comment>
<dbReference type="InterPro" id="IPR036398">
    <property type="entry name" value="CA_dom_sf"/>
</dbReference>
<dbReference type="Gene3D" id="3.10.200.10">
    <property type="entry name" value="Alpha carbonic anhydrase"/>
    <property type="match status" value="1"/>
</dbReference>
<dbReference type="Proteomes" id="UP000468581">
    <property type="component" value="Unassembled WGS sequence"/>
</dbReference>
<feature type="compositionally biased region" description="Basic and acidic residues" evidence="11">
    <location>
        <begin position="22"/>
        <end position="41"/>
    </location>
</feature>
<evidence type="ECO:0000256" key="6">
    <source>
        <dbReference type="ARBA" id="ARBA00022723"/>
    </source>
</evidence>
<dbReference type="CDD" id="cd03124">
    <property type="entry name" value="alpha_CA_prokaryotic_like"/>
    <property type="match status" value="1"/>
</dbReference>